<dbReference type="SUPFAM" id="SSF57716">
    <property type="entry name" value="Glucocorticoid receptor-like (DNA-binding domain)"/>
    <property type="match status" value="1"/>
</dbReference>
<evidence type="ECO:0000313" key="8">
    <source>
        <dbReference type="Proteomes" id="UP000695022"/>
    </source>
</evidence>
<proteinExistence type="predicted"/>
<evidence type="ECO:0000259" key="7">
    <source>
        <dbReference type="PROSITE" id="PS50950"/>
    </source>
</evidence>
<keyword evidence="8" id="KW-1185">Reference proteome</keyword>
<keyword evidence="2 5" id="KW-0863">Zinc-finger</keyword>
<dbReference type="InterPro" id="IPR038441">
    <property type="entry name" value="THAP_Znf_sf"/>
</dbReference>
<dbReference type="SMART" id="SM00692">
    <property type="entry name" value="DM3"/>
    <property type="match status" value="1"/>
</dbReference>
<organism evidence="8 9">
    <name type="scientific">Priapulus caudatus</name>
    <name type="common">Priapulid worm</name>
    <dbReference type="NCBI Taxonomy" id="37621"/>
    <lineage>
        <taxon>Eukaryota</taxon>
        <taxon>Metazoa</taxon>
        <taxon>Ecdysozoa</taxon>
        <taxon>Scalidophora</taxon>
        <taxon>Priapulida</taxon>
        <taxon>Priapulimorpha</taxon>
        <taxon>Priapulimorphida</taxon>
        <taxon>Priapulidae</taxon>
        <taxon>Priapulus</taxon>
    </lineage>
</organism>
<dbReference type="PANTHER" id="PTHR46600:SF11">
    <property type="entry name" value="THAP DOMAIN-CONTAINING PROTEIN 10"/>
    <property type="match status" value="1"/>
</dbReference>
<evidence type="ECO:0000313" key="9">
    <source>
        <dbReference type="RefSeq" id="XP_014671368.1"/>
    </source>
</evidence>
<dbReference type="PROSITE" id="PS50950">
    <property type="entry name" value="ZF_THAP"/>
    <property type="match status" value="1"/>
</dbReference>
<feature type="region of interest" description="Disordered" evidence="6">
    <location>
        <begin position="113"/>
        <end position="133"/>
    </location>
</feature>
<evidence type="ECO:0000256" key="2">
    <source>
        <dbReference type="ARBA" id="ARBA00022771"/>
    </source>
</evidence>
<dbReference type="GeneID" id="106812106"/>
<keyword evidence="3" id="KW-0862">Zinc</keyword>
<dbReference type="Pfam" id="PF05485">
    <property type="entry name" value="THAP"/>
    <property type="match status" value="1"/>
</dbReference>
<name>A0ABM1EGP7_PRICU</name>
<gene>
    <name evidence="9" type="primary">LOC106812106</name>
</gene>
<evidence type="ECO:0000256" key="4">
    <source>
        <dbReference type="ARBA" id="ARBA00023125"/>
    </source>
</evidence>
<dbReference type="Gene3D" id="6.20.210.20">
    <property type="entry name" value="THAP domain"/>
    <property type="match status" value="1"/>
</dbReference>
<keyword evidence="4 5" id="KW-0238">DNA-binding</keyword>
<evidence type="ECO:0000256" key="6">
    <source>
        <dbReference type="SAM" id="MobiDB-lite"/>
    </source>
</evidence>
<sequence length="271" mass="31360">MASTSTSSAHCSAPNCSNRQCKRPDLSFFRFPKNTERCQQWVQSTRRQDLLNRPVVYLSDNCRLCSEHFELDQFSNKQTKNRLTWNAVPTLFDMPNPLKHLSTTACRSLKRKLENIPSSHNPSKKQRGSDYTQTEHSYCLAADQIHENAPSSVSPPPDTDDHSRALKKERQRTFRLKKRVEQLKQSIKKEAKESETISDLIRGAGKFLQEPALSFFASQLRNASGRRRARGRRWSYSDKEVALSLYHQSPHAYHLCQRIFTLPSVTSLHRW</sequence>
<dbReference type="Proteomes" id="UP000695022">
    <property type="component" value="Unplaced"/>
</dbReference>
<dbReference type="RefSeq" id="XP_014671368.1">
    <property type="nucleotide sequence ID" value="XM_014815882.1"/>
</dbReference>
<keyword evidence="1" id="KW-0479">Metal-binding</keyword>
<evidence type="ECO:0000256" key="3">
    <source>
        <dbReference type="ARBA" id="ARBA00022833"/>
    </source>
</evidence>
<dbReference type="InterPro" id="IPR006612">
    <property type="entry name" value="THAP_Znf"/>
</dbReference>
<evidence type="ECO:0000256" key="5">
    <source>
        <dbReference type="PROSITE-ProRule" id="PRU00309"/>
    </source>
</evidence>
<reference evidence="9" key="1">
    <citation type="submission" date="2025-08" db="UniProtKB">
        <authorList>
            <consortium name="RefSeq"/>
        </authorList>
    </citation>
    <scope>IDENTIFICATION</scope>
</reference>
<evidence type="ECO:0000256" key="1">
    <source>
        <dbReference type="ARBA" id="ARBA00022723"/>
    </source>
</evidence>
<feature type="domain" description="THAP-type" evidence="7">
    <location>
        <begin position="1"/>
        <end position="92"/>
    </location>
</feature>
<dbReference type="PANTHER" id="PTHR46600">
    <property type="entry name" value="THAP DOMAIN-CONTAINING"/>
    <property type="match status" value="1"/>
</dbReference>
<dbReference type="InterPro" id="IPR026516">
    <property type="entry name" value="THAP1/10"/>
</dbReference>
<accession>A0ABM1EGP7</accession>
<protein>
    <submittedName>
        <fullName evidence="9">52 kDa repressor of the inhibitor of the protein kinase-like</fullName>
    </submittedName>
</protein>
<dbReference type="SMART" id="SM00980">
    <property type="entry name" value="THAP"/>
    <property type="match status" value="1"/>
</dbReference>